<dbReference type="PANTHER" id="PTHR30576:SF21">
    <property type="entry name" value="UDP-GLUCOSE:UNDECAPRENYL-PHOSPHATE GLUCOSE-1-PHOSPHATE TRANSFERASE"/>
    <property type="match status" value="1"/>
</dbReference>
<feature type="transmembrane region" description="Helical" evidence="9">
    <location>
        <begin position="312"/>
        <end position="333"/>
    </location>
</feature>
<keyword evidence="5 9" id="KW-1133">Transmembrane helix</keyword>
<organism evidence="11 12">
    <name type="scientific">Candidatus Rhodoblastus alkanivorans</name>
    <dbReference type="NCBI Taxonomy" id="2954117"/>
    <lineage>
        <taxon>Bacteria</taxon>
        <taxon>Pseudomonadati</taxon>
        <taxon>Pseudomonadota</taxon>
        <taxon>Alphaproteobacteria</taxon>
        <taxon>Hyphomicrobiales</taxon>
        <taxon>Rhodoblastaceae</taxon>
        <taxon>Rhodoblastus</taxon>
    </lineage>
</organism>
<evidence type="ECO:0000256" key="7">
    <source>
        <dbReference type="ARBA" id="ARBA00023169"/>
    </source>
</evidence>
<feature type="transmembrane region" description="Helical" evidence="9">
    <location>
        <begin position="41"/>
        <end position="65"/>
    </location>
</feature>
<dbReference type="InterPro" id="IPR017475">
    <property type="entry name" value="EPS_sugar_tfrase"/>
</dbReference>
<evidence type="ECO:0000256" key="2">
    <source>
        <dbReference type="ARBA" id="ARBA00006464"/>
    </source>
</evidence>
<dbReference type="NCBIfam" id="TIGR03025">
    <property type="entry name" value="EPS_sugtrans"/>
    <property type="match status" value="1"/>
</dbReference>
<dbReference type="PANTHER" id="PTHR30576">
    <property type="entry name" value="COLANIC BIOSYNTHESIS UDP-GLUCOSE LIPID CARRIER TRANSFERASE"/>
    <property type="match status" value="1"/>
</dbReference>
<evidence type="ECO:0000256" key="5">
    <source>
        <dbReference type="ARBA" id="ARBA00022989"/>
    </source>
</evidence>
<dbReference type="EMBL" id="JAIVFP010000001">
    <property type="protein sequence ID" value="MCI4681326.1"/>
    <property type="molecule type" value="Genomic_DNA"/>
</dbReference>
<comment type="subcellular location">
    <subcellularLocation>
        <location evidence="1">Membrane</location>
        <topology evidence="1">Multi-pass membrane protein</topology>
    </subcellularLocation>
</comment>
<feature type="compositionally biased region" description="Basic residues" evidence="8">
    <location>
        <begin position="1"/>
        <end position="10"/>
    </location>
</feature>
<keyword evidence="7" id="KW-0270">Exopolysaccharide synthesis</keyword>
<feature type="transmembrane region" description="Helical" evidence="9">
    <location>
        <begin position="149"/>
        <end position="167"/>
    </location>
</feature>
<dbReference type="InterPro" id="IPR003362">
    <property type="entry name" value="Bact_transf"/>
</dbReference>
<evidence type="ECO:0000259" key="10">
    <source>
        <dbReference type="Pfam" id="PF02397"/>
    </source>
</evidence>
<gene>
    <name evidence="11" type="ORF">K2U94_00835</name>
</gene>
<keyword evidence="4 9" id="KW-0812">Transmembrane</keyword>
<comment type="caution">
    <text evidence="11">The sequence shown here is derived from an EMBL/GenBank/DDBJ whole genome shotgun (WGS) entry which is preliminary data.</text>
</comment>
<reference evidence="11" key="1">
    <citation type="journal article" date="2022" name="ISME J.">
        <title>Identification of active gaseous-alkane degraders at natural gas seeps.</title>
        <authorList>
            <person name="Farhan Ul Haque M."/>
            <person name="Hernandez M."/>
            <person name="Crombie A.T."/>
            <person name="Murrell J.C."/>
        </authorList>
    </citation>
    <scope>NUCLEOTIDE SEQUENCE</scope>
    <source>
        <strain evidence="11">PC2</strain>
    </source>
</reference>
<dbReference type="Proteomes" id="UP001139104">
    <property type="component" value="Unassembled WGS sequence"/>
</dbReference>
<evidence type="ECO:0000256" key="6">
    <source>
        <dbReference type="ARBA" id="ARBA00023136"/>
    </source>
</evidence>
<sequence length="497" mass="55377">MSQSRVKPRAGAHDLPAGPSRRWSGRGGASRIDSMRPRSAVAMRVGFTAFVALFDAVAIVAAAVLATKIYHWLAYGYDAPAGRAVNLALLIAGLYIGPTLLRGAYRFHNVLIKDDYIRPLLEHWLLAFLAASVYAFVTKSGDEMSRGATALFFGGGGLTILAVRRWTAGLARKTLKSGAIFSRRAFLVGYESDLALFSERYKPWSLGMDIVGAAVLRGQETIEDDLRLAVASARIFRPDDVFILLPWRDQSAIDACVDAFMRIPASIHLGPERVLDKFADAAIDKIGPISSIRLVRRPLSPFEVLMKRAFDIVGATFALVLLSPLVLIVASAIKIDSRGPVFFRQRRYGFNQEPFHIFKFRSMNLMEDHAGVRQATRGDARVTRVGRFIRRTNIDELPQLINVLLGQMSLVGPRPHIMAHDHLFGRAIALAARRHNVRPGITGWAQVHGFRGELDSDEKLRGRIEHDLYYIDNWSPWLDVRILALTLFSSKAYRNAY</sequence>
<dbReference type="Pfam" id="PF02397">
    <property type="entry name" value="Bac_transf"/>
    <property type="match status" value="1"/>
</dbReference>
<dbReference type="Pfam" id="PF13727">
    <property type="entry name" value="CoA_binding_3"/>
    <property type="match status" value="1"/>
</dbReference>
<evidence type="ECO:0000256" key="1">
    <source>
        <dbReference type="ARBA" id="ARBA00004141"/>
    </source>
</evidence>
<evidence type="ECO:0000313" key="11">
    <source>
        <dbReference type="EMBL" id="MCI4681326.1"/>
    </source>
</evidence>
<evidence type="ECO:0000256" key="8">
    <source>
        <dbReference type="SAM" id="MobiDB-lite"/>
    </source>
</evidence>
<feature type="transmembrane region" description="Helical" evidence="9">
    <location>
        <begin position="117"/>
        <end position="137"/>
    </location>
</feature>
<evidence type="ECO:0000256" key="9">
    <source>
        <dbReference type="SAM" id="Phobius"/>
    </source>
</evidence>
<evidence type="ECO:0000256" key="4">
    <source>
        <dbReference type="ARBA" id="ARBA00022692"/>
    </source>
</evidence>
<keyword evidence="6 9" id="KW-0472">Membrane</keyword>
<proteinExistence type="inferred from homology"/>
<dbReference type="RefSeq" id="WP_243065399.1">
    <property type="nucleotide sequence ID" value="NZ_JAIVFK010000011.1"/>
</dbReference>
<feature type="domain" description="Bacterial sugar transferase" evidence="10">
    <location>
        <begin position="307"/>
        <end position="488"/>
    </location>
</feature>
<name>A0ABS9Z103_9HYPH</name>
<feature type="transmembrane region" description="Helical" evidence="9">
    <location>
        <begin position="85"/>
        <end position="105"/>
    </location>
</feature>
<keyword evidence="12" id="KW-1185">Reference proteome</keyword>
<feature type="region of interest" description="Disordered" evidence="8">
    <location>
        <begin position="1"/>
        <end position="32"/>
    </location>
</feature>
<evidence type="ECO:0000313" key="12">
    <source>
        <dbReference type="Proteomes" id="UP001139104"/>
    </source>
</evidence>
<evidence type="ECO:0000256" key="3">
    <source>
        <dbReference type="ARBA" id="ARBA00022679"/>
    </source>
</evidence>
<comment type="similarity">
    <text evidence="2">Belongs to the bacterial sugar transferase family.</text>
</comment>
<keyword evidence="3" id="KW-0808">Transferase</keyword>
<accession>A0ABS9Z103</accession>
<protein>
    <submittedName>
        <fullName evidence="11">Exopolysaccharide biosynthesis polyprenyl glycosylphosphotransferase</fullName>
    </submittedName>
</protein>